<proteinExistence type="predicted"/>
<dbReference type="AlphaFoldDB" id="X0GJU6"/>
<gene>
    <name evidence="1" type="ORF">FOPG_20143</name>
</gene>
<name>X0GJU6_FUSOX</name>
<evidence type="ECO:0000313" key="1">
    <source>
        <dbReference type="EMBL" id="EXL63583.1"/>
    </source>
</evidence>
<accession>X0GJU6</accession>
<dbReference type="EMBL" id="KK035048">
    <property type="protein sequence ID" value="EXL63583.1"/>
    <property type="molecule type" value="Genomic_DNA"/>
</dbReference>
<sequence length="56" mass="6004">MMKVVPRSPILSPRNNLSRLKVSAKASPTLVATSLTVLVSPLSTSTRPTSSSLLRR</sequence>
<reference evidence="1" key="2">
    <citation type="submission" date="2014-03" db="EMBL/GenBank/DDBJ databases">
        <title>The Genome Annotation of Fusarium oxysporum PHW808.</title>
        <authorList>
            <consortium name="The Broad Institute Genomics Platform"/>
            <person name="Ma L.-J."/>
            <person name="Corby-Kistler H."/>
            <person name="Broz K."/>
            <person name="Gale L.R."/>
            <person name="Jonkers W."/>
            <person name="O'Donnell K."/>
            <person name="Ploetz R."/>
            <person name="Steinberg C."/>
            <person name="Schwartz D.C."/>
            <person name="VanEtten H."/>
            <person name="Zhou S."/>
            <person name="Young S.K."/>
            <person name="Zeng Q."/>
            <person name="Gargeya S."/>
            <person name="Fitzgerald M."/>
            <person name="Abouelleil A."/>
            <person name="Alvarado L."/>
            <person name="Chapman S.B."/>
            <person name="Gainer-Dewar J."/>
            <person name="Goldberg J."/>
            <person name="Griggs A."/>
            <person name="Gujja S."/>
            <person name="Hansen M."/>
            <person name="Howarth C."/>
            <person name="Imamovic A."/>
            <person name="Ireland A."/>
            <person name="Larimer J."/>
            <person name="McCowan C."/>
            <person name="Murphy C."/>
            <person name="Pearson M."/>
            <person name="Poon T.W."/>
            <person name="Priest M."/>
            <person name="Roberts A."/>
            <person name="Saif S."/>
            <person name="Shea T."/>
            <person name="Sykes S."/>
            <person name="Wortman J."/>
            <person name="Nusbaum C."/>
            <person name="Birren B."/>
        </authorList>
    </citation>
    <scope>NUCLEOTIDE SEQUENCE</scope>
    <source>
        <strain evidence="1">54008</strain>
    </source>
</reference>
<protein>
    <submittedName>
        <fullName evidence="1">Uncharacterized protein</fullName>
    </submittedName>
</protein>
<reference evidence="1" key="1">
    <citation type="submission" date="2011-11" db="EMBL/GenBank/DDBJ databases">
        <title>The Genome Sequence of Fusarium oxysporum PHW808.</title>
        <authorList>
            <consortium name="The Broad Institute Genome Sequencing Platform"/>
            <person name="Ma L.-J."/>
            <person name="Gale L.R."/>
            <person name="Schwartz D.C."/>
            <person name="Zhou S."/>
            <person name="Corby-Kistler H."/>
            <person name="Young S.K."/>
            <person name="Zeng Q."/>
            <person name="Gargeya S."/>
            <person name="Fitzgerald M."/>
            <person name="Haas B."/>
            <person name="Abouelleil A."/>
            <person name="Alvarado L."/>
            <person name="Arachchi H.M."/>
            <person name="Berlin A."/>
            <person name="Brown A."/>
            <person name="Chapman S.B."/>
            <person name="Chen Z."/>
            <person name="Dunbar C."/>
            <person name="Freedman E."/>
            <person name="Gearin G."/>
            <person name="Goldberg J."/>
            <person name="Griggs A."/>
            <person name="Gujja S."/>
            <person name="Heiman D."/>
            <person name="Howarth C."/>
            <person name="Larson L."/>
            <person name="Lui A."/>
            <person name="MacDonald P.J.P."/>
            <person name="Montmayeur A."/>
            <person name="Murphy C."/>
            <person name="Neiman D."/>
            <person name="Pearson M."/>
            <person name="Priest M."/>
            <person name="Roberts A."/>
            <person name="Saif S."/>
            <person name="Shea T."/>
            <person name="Shenoy N."/>
            <person name="Sisk P."/>
            <person name="Stolte C."/>
            <person name="Sykes S."/>
            <person name="Wortman J."/>
            <person name="Nusbaum C."/>
            <person name="Birren B."/>
        </authorList>
    </citation>
    <scope>NUCLEOTIDE SEQUENCE [LARGE SCALE GENOMIC DNA]</scope>
    <source>
        <strain evidence="1">54008</strain>
    </source>
</reference>
<dbReference type="HOGENOM" id="CLU_3014189_0_0_1"/>
<organism evidence="1">
    <name type="scientific">Fusarium oxysporum f. sp. conglutinans race 2 54008</name>
    <dbReference type="NCBI Taxonomy" id="1089457"/>
    <lineage>
        <taxon>Eukaryota</taxon>
        <taxon>Fungi</taxon>
        <taxon>Dikarya</taxon>
        <taxon>Ascomycota</taxon>
        <taxon>Pezizomycotina</taxon>
        <taxon>Sordariomycetes</taxon>
        <taxon>Hypocreomycetidae</taxon>
        <taxon>Hypocreales</taxon>
        <taxon>Nectriaceae</taxon>
        <taxon>Fusarium</taxon>
        <taxon>Fusarium oxysporum species complex</taxon>
    </lineage>
</organism>
<dbReference type="Proteomes" id="UP000030676">
    <property type="component" value="Unassembled WGS sequence"/>
</dbReference>